<name>A0ABS9TTP8_9PSEU</name>
<gene>
    <name evidence="2" type="ORF">MMF94_40215</name>
</gene>
<comment type="caution">
    <text evidence="2">The sequence shown here is derived from an EMBL/GenBank/DDBJ whole genome shotgun (WGS) entry which is preliminary data.</text>
</comment>
<dbReference type="Pfam" id="PF07883">
    <property type="entry name" value="Cupin_2"/>
    <property type="match status" value="1"/>
</dbReference>
<dbReference type="Pfam" id="PF13602">
    <property type="entry name" value="ADH_zinc_N_2"/>
    <property type="match status" value="1"/>
</dbReference>
<dbReference type="Gene3D" id="3.40.50.720">
    <property type="entry name" value="NAD(P)-binding Rossmann-like Domain"/>
    <property type="match status" value="1"/>
</dbReference>
<dbReference type="Gene3D" id="2.60.120.10">
    <property type="entry name" value="Jelly Rolls"/>
    <property type="match status" value="1"/>
</dbReference>
<evidence type="ECO:0000313" key="2">
    <source>
        <dbReference type="EMBL" id="MCH6171945.1"/>
    </source>
</evidence>
<keyword evidence="3" id="KW-1185">Reference proteome</keyword>
<dbReference type="PANTHER" id="PTHR38599">
    <property type="entry name" value="CUPIN DOMAIN PROTEIN (AFU_ORTHOLOGUE AFUA_3G13620)"/>
    <property type="match status" value="1"/>
</dbReference>
<feature type="domain" description="Cupin type-2" evidence="1">
    <location>
        <begin position="127"/>
        <end position="184"/>
    </location>
</feature>
<evidence type="ECO:0000313" key="3">
    <source>
        <dbReference type="Proteomes" id="UP001299970"/>
    </source>
</evidence>
<dbReference type="EMBL" id="JAKXMK010000052">
    <property type="protein sequence ID" value="MCH6171945.1"/>
    <property type="molecule type" value="Genomic_DNA"/>
</dbReference>
<dbReference type="InterPro" id="IPR011051">
    <property type="entry name" value="RmlC_Cupin_sf"/>
</dbReference>
<protein>
    <submittedName>
        <fullName evidence="2">Cupin domain-containing protein</fullName>
    </submittedName>
</protein>
<dbReference type="RefSeq" id="WP_241042750.1">
    <property type="nucleotide sequence ID" value="NZ_BAAAJF010000079.1"/>
</dbReference>
<dbReference type="Proteomes" id="UP001299970">
    <property type="component" value="Unassembled WGS sequence"/>
</dbReference>
<reference evidence="2 3" key="1">
    <citation type="submission" date="2022-03" db="EMBL/GenBank/DDBJ databases">
        <title>Pseudonocardia alaer sp. nov., a novel actinomycete isolated from reed forest soil.</title>
        <authorList>
            <person name="Wang L."/>
        </authorList>
    </citation>
    <scope>NUCLEOTIDE SEQUENCE [LARGE SCALE GENOMIC DNA]</scope>
    <source>
        <strain evidence="2 3">Y-16303</strain>
    </source>
</reference>
<evidence type="ECO:0000259" key="1">
    <source>
        <dbReference type="Pfam" id="PF07883"/>
    </source>
</evidence>
<dbReference type="PANTHER" id="PTHR38599:SF1">
    <property type="entry name" value="CUPIN DOMAIN PROTEIN (AFU_ORTHOLOGUE AFUA_3G13620)"/>
    <property type="match status" value="1"/>
</dbReference>
<dbReference type="SUPFAM" id="SSF51182">
    <property type="entry name" value="RmlC-like cupins"/>
    <property type="match status" value="1"/>
</dbReference>
<dbReference type="InterPro" id="IPR014710">
    <property type="entry name" value="RmlC-like_jellyroll"/>
</dbReference>
<sequence length="230" mass="25313">MLIAVHAAAITFDELTWPETWASGDTALFFIVTPEQHRLTWIANLIDTGALKMSVAATFPLAEGRAAYKSGATRRHHRGKTVLIVRDRPVHHGKEREMAAVSNMMEKDLLEVVPPFIVQGSSAMIRLLELPPGDPGLAPHRHSGPVFGYMLEGEMLFELEGEAPYPITAGEAFWEPGGEVIHYTVANLLADRTSRFVVVMLCAPGVEMITLVEDEELVAKAQERIPAPPR</sequence>
<proteinExistence type="predicted"/>
<dbReference type="Gene3D" id="3.90.180.10">
    <property type="entry name" value="Medium-chain alcohol dehydrogenases, catalytic domain"/>
    <property type="match status" value="1"/>
</dbReference>
<accession>A0ABS9TTP8</accession>
<dbReference type="InterPro" id="IPR013096">
    <property type="entry name" value="Cupin_2"/>
</dbReference>
<organism evidence="2 3">
    <name type="scientific">Pseudonocardia alaniniphila</name>
    <dbReference type="NCBI Taxonomy" id="75291"/>
    <lineage>
        <taxon>Bacteria</taxon>
        <taxon>Bacillati</taxon>
        <taxon>Actinomycetota</taxon>
        <taxon>Actinomycetes</taxon>
        <taxon>Pseudonocardiales</taxon>
        <taxon>Pseudonocardiaceae</taxon>
        <taxon>Pseudonocardia</taxon>
    </lineage>
</organism>